<accession>A0AC35UHR8</accession>
<reference evidence="2" key="1">
    <citation type="submission" date="2016-11" db="UniProtKB">
        <authorList>
            <consortium name="WormBaseParasite"/>
        </authorList>
    </citation>
    <scope>IDENTIFICATION</scope>
    <source>
        <strain evidence="2">KR3021</strain>
    </source>
</reference>
<protein>
    <submittedName>
        <fullName evidence="2">Tr-type G domain-containing protein</fullName>
    </submittedName>
</protein>
<name>A0AC35UHR8_9BILA</name>
<evidence type="ECO:0000313" key="2">
    <source>
        <dbReference type="WBParaSite" id="RSKR_0001157400.1"/>
    </source>
</evidence>
<dbReference type="Proteomes" id="UP000095286">
    <property type="component" value="Unplaced"/>
</dbReference>
<evidence type="ECO:0000313" key="1">
    <source>
        <dbReference type="Proteomes" id="UP000095286"/>
    </source>
</evidence>
<organism evidence="1 2">
    <name type="scientific">Rhabditophanes sp. KR3021</name>
    <dbReference type="NCBI Taxonomy" id="114890"/>
    <lineage>
        <taxon>Eukaryota</taxon>
        <taxon>Metazoa</taxon>
        <taxon>Ecdysozoa</taxon>
        <taxon>Nematoda</taxon>
        <taxon>Chromadorea</taxon>
        <taxon>Rhabditida</taxon>
        <taxon>Tylenchina</taxon>
        <taxon>Panagrolaimomorpha</taxon>
        <taxon>Strongyloidoidea</taxon>
        <taxon>Alloionematidae</taxon>
        <taxon>Rhabditophanes</taxon>
    </lineage>
</organism>
<proteinExistence type="predicted"/>
<sequence>MGVHARQLRSAGKMKEPFVPRVAKKNIGGRLQSLTSPVAVDFGQDVIEYTGKLLSGDDAKLSSFVSIIINYYSEFANMAEIDYDEVTERLIDINEHNMKYLEGTLLDKRVILDLASCFDIKPRFIPRLNIDSDIEEQDVFPQAPVQSGETRPAVISIMGHVDHGKTTLLDALRSSRIVDSEHGGITQHIGAFSVQMKNNNGKITFLDTPGHSAFKAMRQRGAKCTDIVVLVVAADDGVKEQTVESIRYAKDANVPIVVAINKCDKPNADTNYTRRSLMEHEIVVEDMGGDVQVVEISALYNKNIDKLQEALITLSEMLELRSTSRGLSEGVVIESSAVQGLGKICTIIVQRGTLRKGSIVVCGTTWAKVKTITDEFGKTIKEAGPSTPVRITGWRGDTLPAPGDTILEVDKEEKAQKVVNYRLKVEQDKLAEKDWKSIEGQREEDRQTYLKNRQKLLNKGIRYSSTLRRVVHRNERFSKDSNDNNDPKLNLMLRADVDGTLEALLNVLDTYKSKQCELNLVDFGVGPPIDNHIELAIETNSLIYCFNTPINANIRELALKSNIKLEQFLVIYRLIDALKAELSSKLEPLKELNLVGEGHIIKEFMISDRDKKKQPIAGTLVDWGTFDKNRIFRLSRQNTPYYEGVVESLKSGNAFVNQVKTNQEVGIALTDKKIRFKEDDLIEVFEQLETPQTIEWMPPGF</sequence>
<dbReference type="WBParaSite" id="RSKR_0001157400.1">
    <property type="protein sequence ID" value="RSKR_0001157400.1"/>
    <property type="gene ID" value="RSKR_0001157400"/>
</dbReference>